<accession>A0A0D1YU07</accession>
<dbReference type="PANTHER" id="PTHR34414">
    <property type="entry name" value="HET DOMAIN-CONTAINING PROTEIN-RELATED"/>
    <property type="match status" value="1"/>
</dbReference>
<gene>
    <name evidence="2" type="ORF">PV11_00719</name>
</gene>
<dbReference type="PANTHER" id="PTHR34414:SF1">
    <property type="entry name" value="SUBTILISIN-LIKE SERINE PROTEASE"/>
    <property type="match status" value="1"/>
</dbReference>
<dbReference type="STRING" id="1016849.A0A0D1YU07"/>
<dbReference type="EMBL" id="KN846951">
    <property type="protein sequence ID" value="KIV84974.1"/>
    <property type="molecule type" value="Genomic_DNA"/>
</dbReference>
<dbReference type="AlphaFoldDB" id="A0A0D1YU07"/>
<dbReference type="Proteomes" id="UP000053599">
    <property type="component" value="Unassembled WGS sequence"/>
</dbReference>
<evidence type="ECO:0000313" key="3">
    <source>
        <dbReference type="Proteomes" id="UP000053599"/>
    </source>
</evidence>
<dbReference type="OrthoDB" id="5086500at2759"/>
<dbReference type="HOGENOM" id="CLU_043687_0_0_1"/>
<dbReference type="InterPro" id="IPR046536">
    <property type="entry name" value="DUF6601"/>
</dbReference>
<sequence length="359" mass="40725">MTMISAPVLKPPFASENSLIFPASGTTHNDTVPNDIRASSTATINARLPPTFHSHVPSSNDVHLKRIDPSVAGSVYGYLQETLDVSRLNRIESWLWTAGLPRIARPLHEQLNKGRTIIVTEQADCHLIWQDDKILIKPLPEILLDYKAWELYLSEPSETRAAACGFILSYLWLICHESDFAIAKDHHLLPSFVEWNAWANFTASAFDHLHDRDSGTLKVTVSQRYQYGELRLSRLNKIYRFLYALPRGDIKTLIFGYSYTYTTYQSFFERNTGWLVSLAVYIGVVLTAMQVGLATNELGSNSSFSLACYNFTVFAILSPLILLGGGVLTLLVLFMFHARYAIWKHKQHAMESRRLRKEP</sequence>
<feature type="transmembrane region" description="Helical" evidence="1">
    <location>
        <begin position="313"/>
        <end position="336"/>
    </location>
</feature>
<feature type="transmembrane region" description="Helical" evidence="1">
    <location>
        <begin position="274"/>
        <end position="293"/>
    </location>
</feature>
<name>A0A0D1YU07_9EURO</name>
<reference evidence="2 3" key="1">
    <citation type="submission" date="2015-01" db="EMBL/GenBank/DDBJ databases">
        <title>The Genome Sequence of Exophiala sideris CBS121828.</title>
        <authorList>
            <consortium name="The Broad Institute Genomics Platform"/>
            <person name="Cuomo C."/>
            <person name="de Hoog S."/>
            <person name="Gorbushina A."/>
            <person name="Stielow B."/>
            <person name="Teixiera M."/>
            <person name="Abouelleil A."/>
            <person name="Chapman S.B."/>
            <person name="Priest M."/>
            <person name="Young S.K."/>
            <person name="Wortman J."/>
            <person name="Nusbaum C."/>
            <person name="Birren B."/>
        </authorList>
    </citation>
    <scope>NUCLEOTIDE SEQUENCE [LARGE SCALE GENOMIC DNA]</scope>
    <source>
        <strain evidence="2 3">CBS 121828</strain>
    </source>
</reference>
<keyword evidence="1" id="KW-0812">Transmembrane</keyword>
<evidence type="ECO:0000256" key="1">
    <source>
        <dbReference type="SAM" id="Phobius"/>
    </source>
</evidence>
<dbReference type="Pfam" id="PF20246">
    <property type="entry name" value="DUF6601"/>
    <property type="match status" value="1"/>
</dbReference>
<proteinExistence type="predicted"/>
<organism evidence="2 3">
    <name type="scientific">Exophiala sideris</name>
    <dbReference type="NCBI Taxonomy" id="1016849"/>
    <lineage>
        <taxon>Eukaryota</taxon>
        <taxon>Fungi</taxon>
        <taxon>Dikarya</taxon>
        <taxon>Ascomycota</taxon>
        <taxon>Pezizomycotina</taxon>
        <taxon>Eurotiomycetes</taxon>
        <taxon>Chaetothyriomycetidae</taxon>
        <taxon>Chaetothyriales</taxon>
        <taxon>Herpotrichiellaceae</taxon>
        <taxon>Exophiala</taxon>
    </lineage>
</organism>
<keyword evidence="1" id="KW-1133">Transmembrane helix</keyword>
<protein>
    <submittedName>
        <fullName evidence="2">Uncharacterized protein</fullName>
    </submittedName>
</protein>
<evidence type="ECO:0000313" key="2">
    <source>
        <dbReference type="EMBL" id="KIV84974.1"/>
    </source>
</evidence>
<keyword evidence="1" id="KW-0472">Membrane</keyword>